<keyword evidence="1" id="KW-1133">Transmembrane helix</keyword>
<keyword evidence="3" id="KW-1185">Reference proteome</keyword>
<dbReference type="InterPro" id="IPR038750">
    <property type="entry name" value="YczE/YyaS-like"/>
</dbReference>
<feature type="transmembrane region" description="Helical" evidence="1">
    <location>
        <begin position="77"/>
        <end position="95"/>
    </location>
</feature>
<name>A0ABS5T8G3_9GAMM</name>
<keyword evidence="1" id="KW-0472">Membrane</keyword>
<evidence type="ECO:0000256" key="1">
    <source>
        <dbReference type="SAM" id="Phobius"/>
    </source>
</evidence>
<accession>A0ABS5T8G3</accession>
<organism evidence="2 3">
    <name type="scientific">Rosenbergiella australiborealis</name>
    <dbReference type="NCBI Taxonomy" id="1544696"/>
    <lineage>
        <taxon>Bacteria</taxon>
        <taxon>Pseudomonadati</taxon>
        <taxon>Pseudomonadota</taxon>
        <taxon>Gammaproteobacteria</taxon>
        <taxon>Enterobacterales</taxon>
        <taxon>Erwiniaceae</taxon>
        <taxon>Rosenbergiella</taxon>
    </lineage>
</organism>
<sequence>MLKRLLQLYVGLVLYGVSCGMYIQTGLGADPWDVFHLGIAQTFSLSVGHVIIITGALVLLLWIPLRQRPGLGTLSNVLVLGLAADATLAIMPPLTSLITCWLVLIFAIILNAIATVMYICAGFGPGPRDGLMTGLHRRTGWSLRLIRTSIEVTVLLIGWSLGGNFGVGTIVYALAIGPMIQFFLPWFQKGSPLLSPQPTQLAPTIIAEVKEET</sequence>
<dbReference type="PANTHER" id="PTHR40078">
    <property type="entry name" value="INTEGRAL MEMBRANE PROTEIN-RELATED"/>
    <property type="match status" value="1"/>
</dbReference>
<dbReference type="RefSeq" id="WP_244968548.1">
    <property type="nucleotide sequence ID" value="NZ_JABBFO010000011.1"/>
</dbReference>
<feature type="transmembrane region" description="Helical" evidence="1">
    <location>
        <begin position="101"/>
        <end position="124"/>
    </location>
</feature>
<evidence type="ECO:0008006" key="4">
    <source>
        <dbReference type="Google" id="ProtNLM"/>
    </source>
</evidence>
<comment type="caution">
    <text evidence="2">The sequence shown here is derived from an EMBL/GenBank/DDBJ whole genome shotgun (WGS) entry which is preliminary data.</text>
</comment>
<proteinExistence type="predicted"/>
<keyword evidence="1" id="KW-0812">Transmembrane</keyword>
<dbReference type="Pfam" id="PF19700">
    <property type="entry name" value="DUF6198"/>
    <property type="match status" value="1"/>
</dbReference>
<dbReference type="Proteomes" id="UP000786875">
    <property type="component" value="Unassembled WGS sequence"/>
</dbReference>
<gene>
    <name evidence="2" type="ORF">HGT73_11545</name>
</gene>
<dbReference type="EMBL" id="JABBFO010000011">
    <property type="protein sequence ID" value="MBT0727998.1"/>
    <property type="molecule type" value="Genomic_DNA"/>
</dbReference>
<reference evidence="2 3" key="1">
    <citation type="submission" date="2020-04" db="EMBL/GenBank/DDBJ databases">
        <title>Genome sequencing of Rosenbergiella species.</title>
        <authorList>
            <person name="Alvarez-Perez S."/>
            <person name="Lievens B."/>
        </authorList>
    </citation>
    <scope>NUCLEOTIDE SEQUENCE [LARGE SCALE GENOMIC DNA]</scope>
    <source>
        <strain evidence="2 3">CdVSA20.1</strain>
    </source>
</reference>
<feature type="transmembrane region" description="Helical" evidence="1">
    <location>
        <begin position="43"/>
        <end position="65"/>
    </location>
</feature>
<protein>
    <recommendedName>
        <fullName evidence="4">Membrane protein YczE</fullName>
    </recommendedName>
</protein>
<evidence type="ECO:0000313" key="2">
    <source>
        <dbReference type="EMBL" id="MBT0727998.1"/>
    </source>
</evidence>
<evidence type="ECO:0000313" key="3">
    <source>
        <dbReference type="Proteomes" id="UP000786875"/>
    </source>
</evidence>
<dbReference type="PANTHER" id="PTHR40078:SF1">
    <property type="entry name" value="INTEGRAL MEMBRANE PROTEIN"/>
    <property type="match status" value="1"/>
</dbReference>